<dbReference type="EMBL" id="BAAAIZ010000021">
    <property type="protein sequence ID" value="GAA1420111.1"/>
    <property type="molecule type" value="Genomic_DNA"/>
</dbReference>
<dbReference type="Proteomes" id="UP001500973">
    <property type="component" value="Unassembled WGS sequence"/>
</dbReference>
<feature type="compositionally biased region" description="Pro residues" evidence="1">
    <location>
        <begin position="39"/>
        <end position="49"/>
    </location>
</feature>
<evidence type="ECO:0000313" key="2">
    <source>
        <dbReference type="EMBL" id="GAA1420111.1"/>
    </source>
</evidence>
<name>A0ABP4JEL7_9ACTN</name>
<reference evidence="3" key="1">
    <citation type="journal article" date="2019" name="Int. J. Syst. Evol. Microbiol.">
        <title>The Global Catalogue of Microorganisms (GCM) 10K type strain sequencing project: providing services to taxonomists for standard genome sequencing and annotation.</title>
        <authorList>
            <consortium name="The Broad Institute Genomics Platform"/>
            <consortium name="The Broad Institute Genome Sequencing Center for Infectious Disease"/>
            <person name="Wu L."/>
            <person name="Ma J."/>
        </authorList>
    </citation>
    <scope>NUCLEOTIDE SEQUENCE [LARGE SCALE GENOMIC DNA]</scope>
    <source>
        <strain evidence="3">JCM 11756</strain>
    </source>
</reference>
<organism evidence="2 3">
    <name type="scientific">Streptomyces thermospinosisporus</name>
    <dbReference type="NCBI Taxonomy" id="161482"/>
    <lineage>
        <taxon>Bacteria</taxon>
        <taxon>Bacillati</taxon>
        <taxon>Actinomycetota</taxon>
        <taxon>Actinomycetes</taxon>
        <taxon>Kitasatosporales</taxon>
        <taxon>Streptomycetaceae</taxon>
        <taxon>Streptomyces</taxon>
    </lineage>
</organism>
<protein>
    <submittedName>
        <fullName evidence="2">Uncharacterized protein</fullName>
    </submittedName>
</protein>
<accession>A0ABP4JEL7</accession>
<feature type="compositionally biased region" description="Low complexity" evidence="1">
    <location>
        <begin position="55"/>
        <end position="66"/>
    </location>
</feature>
<proteinExistence type="predicted"/>
<feature type="region of interest" description="Disordered" evidence="1">
    <location>
        <begin position="1"/>
        <end position="66"/>
    </location>
</feature>
<sequence length="66" mass="6937">MAALVPRFGYGGPHRRAAGNAPTAADQGSAADDATLRTPPGPEPGPPYQPFSKWRATSAMRTSSRR</sequence>
<evidence type="ECO:0000256" key="1">
    <source>
        <dbReference type="SAM" id="MobiDB-lite"/>
    </source>
</evidence>
<gene>
    <name evidence="2" type="ORF">GCM10009601_17990</name>
</gene>
<comment type="caution">
    <text evidence="2">The sequence shown here is derived from an EMBL/GenBank/DDBJ whole genome shotgun (WGS) entry which is preliminary data.</text>
</comment>
<evidence type="ECO:0000313" key="3">
    <source>
        <dbReference type="Proteomes" id="UP001500973"/>
    </source>
</evidence>
<keyword evidence="3" id="KW-1185">Reference proteome</keyword>